<keyword evidence="1" id="KW-0812">Transmembrane</keyword>
<dbReference type="Proteomes" id="UP001251217">
    <property type="component" value="Unassembled WGS sequence"/>
</dbReference>
<reference evidence="2 3" key="1">
    <citation type="submission" date="2023-07" db="EMBL/GenBank/DDBJ databases">
        <title>Sorghum-associated microbial communities from plants grown in Nebraska, USA.</title>
        <authorList>
            <person name="Schachtman D."/>
        </authorList>
    </citation>
    <scope>NUCLEOTIDE SEQUENCE [LARGE SCALE GENOMIC DNA]</scope>
    <source>
        <strain evidence="2 3">4272</strain>
    </source>
</reference>
<feature type="transmembrane region" description="Helical" evidence="1">
    <location>
        <begin position="61"/>
        <end position="83"/>
    </location>
</feature>
<evidence type="ECO:0000256" key="1">
    <source>
        <dbReference type="SAM" id="Phobius"/>
    </source>
</evidence>
<protein>
    <recommendedName>
        <fullName evidence="4">Integral membrane protein</fullName>
    </recommendedName>
</protein>
<keyword evidence="3" id="KW-1185">Reference proteome</keyword>
<feature type="transmembrane region" description="Helical" evidence="1">
    <location>
        <begin position="399"/>
        <end position="419"/>
    </location>
</feature>
<feature type="transmembrane region" description="Helical" evidence="1">
    <location>
        <begin position="448"/>
        <end position="465"/>
    </location>
</feature>
<feature type="transmembrane region" description="Helical" evidence="1">
    <location>
        <begin position="343"/>
        <end position="366"/>
    </location>
</feature>
<gene>
    <name evidence="2" type="ORF">J2W56_000774</name>
</gene>
<organism evidence="2 3">
    <name type="scientific">Nocardia kruczakiae</name>
    <dbReference type="NCBI Taxonomy" id="261477"/>
    <lineage>
        <taxon>Bacteria</taxon>
        <taxon>Bacillati</taxon>
        <taxon>Actinomycetota</taxon>
        <taxon>Actinomycetes</taxon>
        <taxon>Mycobacteriales</taxon>
        <taxon>Nocardiaceae</taxon>
        <taxon>Nocardia</taxon>
    </lineage>
</organism>
<accession>A0ABU1X936</accession>
<evidence type="ECO:0008006" key="4">
    <source>
        <dbReference type="Google" id="ProtNLM"/>
    </source>
</evidence>
<feature type="transmembrane region" description="Helical" evidence="1">
    <location>
        <begin position="222"/>
        <end position="249"/>
    </location>
</feature>
<feature type="transmembrane region" description="Helical" evidence="1">
    <location>
        <begin position="95"/>
        <end position="113"/>
    </location>
</feature>
<dbReference type="RefSeq" id="WP_374726598.1">
    <property type="nucleotide sequence ID" value="NZ_JAVDWW010000001.1"/>
</dbReference>
<keyword evidence="1" id="KW-0472">Membrane</keyword>
<comment type="caution">
    <text evidence="2">The sequence shown here is derived from an EMBL/GenBank/DDBJ whole genome shotgun (WGS) entry which is preliminary data.</text>
</comment>
<proteinExistence type="predicted"/>
<feature type="transmembrane region" description="Helical" evidence="1">
    <location>
        <begin position="186"/>
        <end position="210"/>
    </location>
</feature>
<feature type="transmembrane region" description="Helical" evidence="1">
    <location>
        <begin position="301"/>
        <end position="323"/>
    </location>
</feature>
<feature type="transmembrane region" description="Helical" evidence="1">
    <location>
        <begin position="269"/>
        <end position="294"/>
    </location>
</feature>
<dbReference type="EMBL" id="JAVDWW010000001">
    <property type="protein sequence ID" value="MDR7167056.1"/>
    <property type="molecule type" value="Genomic_DNA"/>
</dbReference>
<feature type="transmembrane region" description="Helical" evidence="1">
    <location>
        <begin position="20"/>
        <end position="41"/>
    </location>
</feature>
<evidence type="ECO:0000313" key="3">
    <source>
        <dbReference type="Proteomes" id="UP001251217"/>
    </source>
</evidence>
<name>A0ABU1X936_9NOCA</name>
<evidence type="ECO:0000313" key="2">
    <source>
        <dbReference type="EMBL" id="MDR7167056.1"/>
    </source>
</evidence>
<sequence length="468" mass="49227">MSDTRSSTASQTRRVSGVRADILCAAAAAILVAAAFVVPRISTPHYRESLYAAAAPLFGSWLPHIGWGTGPAIVLAAAVTLYGPGLAAALPWRRLLLGTWVTALAWAFSLAMIDGWQRGFAGRLTTMHEYLHEVGGVHDIPAMLRGFSGRILDYQPDSWTTHVSGHPPGALLVFVWLDRIGLGGGAWASTLCVLVGCSASVAVLLAMRALGAEDRARTAAPYLALAPAAIWLAVSADAFFAGVVAWAVAALAIGVGGPRPRPLILFSSGLLFGFGIYLNYGLVLMVVPAAAVALLRGVRAVWPAVLGVLAVIAAFTLSGFWWLEGYHLVVQRYYQGIATTRPVSYWIWGNLAATVCAVGLASAAALHRLPGALQVPAPAEIRAAPAAAFAHWRTRADPAALVALAALTGLLLADLSGLSKAETERIWLPFDIWVIGGTALLPARTARAWLAVQAIGTLVLAHLVLTNW</sequence>
<keyword evidence="1" id="KW-1133">Transmembrane helix</keyword>